<dbReference type="Proteomes" id="UP001320972">
    <property type="component" value="Unassembled WGS sequence"/>
</dbReference>
<keyword evidence="2 10" id="KW-0645">Protease</keyword>
<dbReference type="PANTHER" id="PTHR43221">
    <property type="entry name" value="PROTEASE HTPX"/>
    <property type="match status" value="1"/>
</dbReference>
<accession>A0AAP3E380</accession>
<keyword evidence="9 12" id="KW-0472">Membrane</keyword>
<evidence type="ECO:0000313" key="16">
    <source>
        <dbReference type="Proteomes" id="UP001320972"/>
    </source>
</evidence>
<feature type="transmembrane region" description="Helical" evidence="12">
    <location>
        <begin position="48"/>
        <end position="67"/>
    </location>
</feature>
<feature type="transmembrane region" description="Helical" evidence="12">
    <location>
        <begin position="189"/>
        <end position="210"/>
    </location>
</feature>
<keyword evidence="5 10" id="KW-0378">Hydrolase</keyword>
<feature type="transmembrane region" description="Helical" evidence="12">
    <location>
        <begin position="12"/>
        <end position="36"/>
    </location>
</feature>
<keyword evidence="16" id="KW-1185">Reference proteome</keyword>
<keyword evidence="3 12" id="KW-0812">Transmembrane</keyword>
<evidence type="ECO:0000256" key="1">
    <source>
        <dbReference type="ARBA" id="ARBA00022475"/>
    </source>
</evidence>
<evidence type="ECO:0000256" key="4">
    <source>
        <dbReference type="ARBA" id="ARBA00022723"/>
    </source>
</evidence>
<dbReference type="Pfam" id="PF01435">
    <property type="entry name" value="Peptidase_M48"/>
    <property type="match status" value="1"/>
</dbReference>
<protein>
    <submittedName>
        <fullName evidence="14">M48 family metalloprotease</fullName>
        <ecNumber evidence="14">3.4.24.-</ecNumber>
    </submittedName>
</protein>
<gene>
    <name evidence="15" type="ORF">OB955_09410</name>
    <name evidence="14" type="ORF">OB960_18645</name>
</gene>
<comment type="caution">
    <text evidence="14">The sequence shown here is derived from an EMBL/GenBank/DDBJ whole genome shotgun (WGS) entry which is preliminary data.</text>
</comment>
<dbReference type="EMBL" id="JAOPKB010000004">
    <property type="protein sequence ID" value="MCU4972959.1"/>
    <property type="molecule type" value="Genomic_DNA"/>
</dbReference>
<dbReference type="GO" id="GO:0006508">
    <property type="term" value="P:proteolysis"/>
    <property type="evidence" value="ECO:0007669"/>
    <property type="project" value="UniProtKB-KW"/>
</dbReference>
<evidence type="ECO:0000256" key="11">
    <source>
        <dbReference type="SAM" id="MobiDB-lite"/>
    </source>
</evidence>
<dbReference type="InterPro" id="IPR050083">
    <property type="entry name" value="HtpX_protease"/>
</dbReference>
<evidence type="ECO:0000256" key="3">
    <source>
        <dbReference type="ARBA" id="ARBA00022692"/>
    </source>
</evidence>
<dbReference type="InterPro" id="IPR001915">
    <property type="entry name" value="Peptidase_M48"/>
</dbReference>
<evidence type="ECO:0000259" key="13">
    <source>
        <dbReference type="Pfam" id="PF01435"/>
    </source>
</evidence>
<evidence type="ECO:0000256" key="8">
    <source>
        <dbReference type="ARBA" id="ARBA00023049"/>
    </source>
</evidence>
<evidence type="ECO:0000256" key="6">
    <source>
        <dbReference type="ARBA" id="ARBA00022833"/>
    </source>
</evidence>
<keyword evidence="8 10" id="KW-0482">Metalloprotease</keyword>
<evidence type="ECO:0000313" key="15">
    <source>
        <dbReference type="EMBL" id="MCU4972959.1"/>
    </source>
</evidence>
<evidence type="ECO:0000256" key="9">
    <source>
        <dbReference type="ARBA" id="ARBA00023136"/>
    </source>
</evidence>
<dbReference type="RefSeq" id="WP_338005227.1">
    <property type="nucleotide sequence ID" value="NZ_JAOPKA010000015.1"/>
</dbReference>
<dbReference type="Proteomes" id="UP001321018">
    <property type="component" value="Unassembled WGS sequence"/>
</dbReference>
<evidence type="ECO:0000256" key="2">
    <source>
        <dbReference type="ARBA" id="ARBA00022670"/>
    </source>
</evidence>
<reference evidence="14 16" key="1">
    <citation type="submission" date="2022-09" db="EMBL/GenBank/DDBJ databases">
        <title>Enrichment on poylsaccharides allowed isolation of novel metabolic and taxonomic groups of Haloarchaea.</title>
        <authorList>
            <person name="Sorokin D.Y."/>
            <person name="Elcheninov A.G."/>
            <person name="Khizhniak T.V."/>
            <person name="Kolganova T.V."/>
            <person name="Kublanov I.V."/>
        </authorList>
    </citation>
    <scope>NUCLEOTIDE SEQUENCE</scope>
    <source>
        <strain evidence="15 16">AArc-m2/3/4</strain>
        <strain evidence="14">AArc-xg1-1</strain>
    </source>
</reference>
<sequence length="347" mass="36652">MVGNDLTARIGGTLALILAIDVAFALVVAALLEPWIGPLLASFGGRSYGLLAVLTLVCLLWIQLLYARRNLLAEADAHPVSAESHPDLDARITRLASLADMRVPAVAVADSDVPNSFAVGSPWSGTIVVSEGLLETLSDEELDAVLAHELVHLKNHDAAVMTLASFLPALVSDEYSILEDELPAGAKPVVLSAGAIVWFVLSSTFIDAPLVSASGLVQFVVATAVVVLVGGIALGLLATPVVFLSQSLSRQREFVADRDGARLVGDPGALVSALTTLDDVVTPPSEDARRRYDGLEGMCLLPYGFSSGDGDDESEDGFHVETRSHPPTEERIERLRELASTLERTAA</sequence>
<evidence type="ECO:0000256" key="7">
    <source>
        <dbReference type="ARBA" id="ARBA00022989"/>
    </source>
</evidence>
<dbReference type="GO" id="GO:0004222">
    <property type="term" value="F:metalloendopeptidase activity"/>
    <property type="evidence" value="ECO:0007669"/>
    <property type="project" value="InterPro"/>
</dbReference>
<keyword evidence="1" id="KW-1003">Cell membrane</keyword>
<keyword evidence="7 12" id="KW-1133">Transmembrane helix</keyword>
<keyword evidence="4" id="KW-0479">Metal-binding</keyword>
<evidence type="ECO:0000313" key="17">
    <source>
        <dbReference type="Proteomes" id="UP001321018"/>
    </source>
</evidence>
<feature type="domain" description="Peptidase M48" evidence="13">
    <location>
        <begin position="85"/>
        <end position="338"/>
    </location>
</feature>
<organism evidence="14 17">
    <name type="scientific">Natronoglomus mannanivorans</name>
    <dbReference type="NCBI Taxonomy" id="2979990"/>
    <lineage>
        <taxon>Archaea</taxon>
        <taxon>Methanobacteriati</taxon>
        <taxon>Methanobacteriota</taxon>
        <taxon>Stenosarchaea group</taxon>
        <taxon>Halobacteria</taxon>
        <taxon>Halobacteriales</taxon>
        <taxon>Natrialbaceae</taxon>
        <taxon>Natronoglomus</taxon>
    </lineage>
</organism>
<dbReference type="GO" id="GO:0046872">
    <property type="term" value="F:metal ion binding"/>
    <property type="evidence" value="ECO:0007669"/>
    <property type="project" value="UniProtKB-KW"/>
</dbReference>
<dbReference type="EC" id="3.4.24.-" evidence="14"/>
<feature type="compositionally biased region" description="Basic and acidic residues" evidence="11">
    <location>
        <begin position="316"/>
        <end position="333"/>
    </location>
</feature>
<evidence type="ECO:0000256" key="12">
    <source>
        <dbReference type="SAM" id="Phobius"/>
    </source>
</evidence>
<feature type="transmembrane region" description="Helical" evidence="12">
    <location>
        <begin position="216"/>
        <end position="244"/>
    </location>
</feature>
<dbReference type="Gene3D" id="3.30.2010.10">
    <property type="entry name" value="Metalloproteases ('zincins'), catalytic domain"/>
    <property type="match status" value="1"/>
</dbReference>
<proteinExistence type="inferred from homology"/>
<dbReference type="AlphaFoldDB" id="A0AAP3E380"/>
<keyword evidence="6 10" id="KW-0862">Zinc</keyword>
<evidence type="ECO:0000313" key="14">
    <source>
        <dbReference type="EMBL" id="MCU4743408.1"/>
    </source>
</evidence>
<dbReference type="PANTHER" id="PTHR43221:SF2">
    <property type="entry name" value="PROTEASE HTPX HOMOLOG"/>
    <property type="match status" value="1"/>
</dbReference>
<evidence type="ECO:0000256" key="5">
    <source>
        <dbReference type="ARBA" id="ARBA00022801"/>
    </source>
</evidence>
<evidence type="ECO:0000256" key="10">
    <source>
        <dbReference type="RuleBase" id="RU003983"/>
    </source>
</evidence>
<name>A0AAP3E380_9EURY</name>
<comment type="similarity">
    <text evidence="10">Belongs to the peptidase M48 family.</text>
</comment>
<comment type="cofactor">
    <cofactor evidence="10">
        <name>Zn(2+)</name>
        <dbReference type="ChEBI" id="CHEBI:29105"/>
    </cofactor>
    <text evidence="10">Binds 1 zinc ion per subunit.</text>
</comment>
<feature type="region of interest" description="Disordered" evidence="11">
    <location>
        <begin position="309"/>
        <end position="333"/>
    </location>
</feature>
<dbReference type="EMBL" id="JAOPKA010000015">
    <property type="protein sequence ID" value="MCU4743408.1"/>
    <property type="molecule type" value="Genomic_DNA"/>
</dbReference>